<keyword evidence="3" id="KW-1185">Reference proteome</keyword>
<feature type="region of interest" description="Disordered" evidence="1">
    <location>
        <begin position="64"/>
        <end position="88"/>
    </location>
</feature>
<reference evidence="3" key="1">
    <citation type="journal article" date="2019" name="Int. J. Syst. Evol. Microbiol.">
        <title>The Global Catalogue of Microorganisms (GCM) 10K type strain sequencing project: providing services to taxonomists for standard genome sequencing and annotation.</title>
        <authorList>
            <consortium name="The Broad Institute Genomics Platform"/>
            <consortium name="The Broad Institute Genome Sequencing Center for Infectious Disease"/>
            <person name="Wu L."/>
            <person name="Ma J."/>
        </authorList>
    </citation>
    <scope>NUCLEOTIDE SEQUENCE [LARGE SCALE GENOMIC DNA]</scope>
    <source>
        <strain evidence="3">JCM 9458</strain>
    </source>
</reference>
<organism evidence="2 3">
    <name type="scientific">Cryptosporangium minutisporangium</name>
    <dbReference type="NCBI Taxonomy" id="113569"/>
    <lineage>
        <taxon>Bacteria</taxon>
        <taxon>Bacillati</taxon>
        <taxon>Actinomycetota</taxon>
        <taxon>Actinomycetes</taxon>
        <taxon>Cryptosporangiales</taxon>
        <taxon>Cryptosporangiaceae</taxon>
        <taxon>Cryptosporangium</taxon>
    </lineage>
</organism>
<proteinExistence type="predicted"/>
<evidence type="ECO:0008006" key="4">
    <source>
        <dbReference type="Google" id="ProtNLM"/>
    </source>
</evidence>
<evidence type="ECO:0000313" key="3">
    <source>
        <dbReference type="Proteomes" id="UP001501676"/>
    </source>
</evidence>
<dbReference type="RefSeq" id="WP_345730040.1">
    <property type="nucleotide sequence ID" value="NZ_BAAAYN010000028.1"/>
</dbReference>
<dbReference type="EMBL" id="BAAAYN010000028">
    <property type="protein sequence ID" value="GAA3390308.1"/>
    <property type="molecule type" value="Genomic_DNA"/>
</dbReference>
<name>A0ABP6T0X3_9ACTN</name>
<accession>A0ABP6T0X3</accession>
<comment type="caution">
    <text evidence="2">The sequence shown here is derived from an EMBL/GenBank/DDBJ whole genome shotgun (WGS) entry which is preliminary data.</text>
</comment>
<sequence length="226" mass="23861">MQNLSIPPTAALSHERSLLQTTLRGHSKNGFSRLAGGRAVRLAARGLLLAALLAALCGALGCDRQSGSPRPTPSPPAPSLSASPSLPPDVAARNDAVAAYTGMWAAFAHAGETADYKSPELPRYATGEALTRLVNALRTNHGKKRYYRGRPILAPEVTAAEPKDTPTRVTILDCEDSRNWLAVDADGKPDGTPDPSSQRQQVEATVVKTGAVWKVSRFVAPEGSSC</sequence>
<dbReference type="Proteomes" id="UP001501676">
    <property type="component" value="Unassembled WGS sequence"/>
</dbReference>
<gene>
    <name evidence="2" type="ORF">GCM10020369_43770</name>
</gene>
<protein>
    <recommendedName>
        <fullName evidence="4">Secreted protein/lipoprotein</fullName>
    </recommendedName>
</protein>
<evidence type="ECO:0000313" key="2">
    <source>
        <dbReference type="EMBL" id="GAA3390308.1"/>
    </source>
</evidence>
<evidence type="ECO:0000256" key="1">
    <source>
        <dbReference type="SAM" id="MobiDB-lite"/>
    </source>
</evidence>